<evidence type="ECO:0000313" key="2">
    <source>
        <dbReference type="Proteomes" id="UP000468388"/>
    </source>
</evidence>
<name>A0A6N8J989_9BACT</name>
<accession>A0A6N8J989</accession>
<comment type="caution">
    <text evidence="1">The sequence shown here is derived from an EMBL/GenBank/DDBJ whole genome shotgun (WGS) entry which is preliminary data.</text>
</comment>
<gene>
    <name evidence="1" type="ORF">GO495_14515</name>
</gene>
<dbReference type="RefSeq" id="WP_157300420.1">
    <property type="nucleotide sequence ID" value="NZ_BAAAZB010000006.1"/>
</dbReference>
<reference evidence="1 2" key="1">
    <citation type="submission" date="2019-12" db="EMBL/GenBank/DDBJ databases">
        <title>The draft genomic sequence of strain Chitinophaga oryziterrae JCM 16595.</title>
        <authorList>
            <person name="Zhang X."/>
        </authorList>
    </citation>
    <scope>NUCLEOTIDE SEQUENCE [LARGE SCALE GENOMIC DNA]</scope>
    <source>
        <strain evidence="1 2">JCM 16595</strain>
    </source>
</reference>
<keyword evidence="2" id="KW-1185">Reference proteome</keyword>
<sequence length="170" mass="19471">MTSQQFKRAWRITDQPLSVISSDILTRFNLVGDTAAFLTETGLPIYASPFLSFEFAAHEKYPAIGLCRDGDLIIIDNNELKQLTANGLLFFNSSINALADFLIIYRDFEDAVMLTEGEEGIRNSCFTDTQFNTMKERMIEADERAITEKGFWKDELELMLADRQDYLNTR</sequence>
<proteinExistence type="predicted"/>
<evidence type="ECO:0000313" key="1">
    <source>
        <dbReference type="EMBL" id="MVT41800.1"/>
    </source>
</evidence>
<dbReference type="OrthoDB" id="658671at2"/>
<dbReference type="Proteomes" id="UP000468388">
    <property type="component" value="Unassembled WGS sequence"/>
</dbReference>
<dbReference type="EMBL" id="WRXO01000003">
    <property type="protein sequence ID" value="MVT41800.1"/>
    <property type="molecule type" value="Genomic_DNA"/>
</dbReference>
<evidence type="ECO:0008006" key="3">
    <source>
        <dbReference type="Google" id="ProtNLM"/>
    </source>
</evidence>
<protein>
    <recommendedName>
        <fullName evidence="3">SUKH-4 immunity protein</fullName>
    </recommendedName>
</protein>
<organism evidence="1 2">
    <name type="scientific">Chitinophaga oryziterrae</name>
    <dbReference type="NCBI Taxonomy" id="1031224"/>
    <lineage>
        <taxon>Bacteria</taxon>
        <taxon>Pseudomonadati</taxon>
        <taxon>Bacteroidota</taxon>
        <taxon>Chitinophagia</taxon>
        <taxon>Chitinophagales</taxon>
        <taxon>Chitinophagaceae</taxon>
        <taxon>Chitinophaga</taxon>
    </lineage>
</organism>
<dbReference type="AlphaFoldDB" id="A0A6N8J989"/>